<proteinExistence type="predicted"/>
<dbReference type="EMBL" id="CP036274">
    <property type="protein sequence ID" value="QDU31795.1"/>
    <property type="molecule type" value="Genomic_DNA"/>
</dbReference>
<evidence type="ECO:0000313" key="2">
    <source>
        <dbReference type="EMBL" id="QDU31795.1"/>
    </source>
</evidence>
<organism evidence="2 3">
    <name type="scientific">Anatilimnocola aggregata</name>
    <dbReference type="NCBI Taxonomy" id="2528021"/>
    <lineage>
        <taxon>Bacteria</taxon>
        <taxon>Pseudomonadati</taxon>
        <taxon>Planctomycetota</taxon>
        <taxon>Planctomycetia</taxon>
        <taxon>Pirellulales</taxon>
        <taxon>Pirellulaceae</taxon>
        <taxon>Anatilimnocola</taxon>
    </lineage>
</organism>
<protein>
    <submittedName>
        <fullName evidence="2">Uncharacterized protein</fullName>
    </submittedName>
</protein>
<gene>
    <name evidence="2" type="ORF">ETAA8_69550</name>
</gene>
<feature type="region of interest" description="Disordered" evidence="1">
    <location>
        <begin position="120"/>
        <end position="140"/>
    </location>
</feature>
<evidence type="ECO:0000256" key="1">
    <source>
        <dbReference type="SAM" id="MobiDB-lite"/>
    </source>
</evidence>
<reference evidence="2 3" key="1">
    <citation type="submission" date="2019-02" db="EMBL/GenBank/DDBJ databases">
        <title>Deep-cultivation of Planctomycetes and their phenomic and genomic characterization uncovers novel biology.</title>
        <authorList>
            <person name="Wiegand S."/>
            <person name="Jogler M."/>
            <person name="Boedeker C."/>
            <person name="Pinto D."/>
            <person name="Vollmers J."/>
            <person name="Rivas-Marin E."/>
            <person name="Kohn T."/>
            <person name="Peeters S.H."/>
            <person name="Heuer A."/>
            <person name="Rast P."/>
            <person name="Oberbeckmann S."/>
            <person name="Bunk B."/>
            <person name="Jeske O."/>
            <person name="Meyerdierks A."/>
            <person name="Storesund J.E."/>
            <person name="Kallscheuer N."/>
            <person name="Luecker S."/>
            <person name="Lage O.M."/>
            <person name="Pohl T."/>
            <person name="Merkel B.J."/>
            <person name="Hornburger P."/>
            <person name="Mueller R.-W."/>
            <person name="Bruemmer F."/>
            <person name="Labrenz M."/>
            <person name="Spormann A.M."/>
            <person name="Op den Camp H."/>
            <person name="Overmann J."/>
            <person name="Amann R."/>
            <person name="Jetten M.S.M."/>
            <person name="Mascher T."/>
            <person name="Medema M.H."/>
            <person name="Devos D.P."/>
            <person name="Kaster A.-K."/>
            <person name="Ovreas L."/>
            <person name="Rohde M."/>
            <person name="Galperin M.Y."/>
            <person name="Jogler C."/>
        </authorList>
    </citation>
    <scope>NUCLEOTIDE SEQUENCE [LARGE SCALE GENOMIC DNA]</scope>
    <source>
        <strain evidence="2 3">ETA_A8</strain>
    </source>
</reference>
<evidence type="ECO:0000313" key="3">
    <source>
        <dbReference type="Proteomes" id="UP000315017"/>
    </source>
</evidence>
<keyword evidence="3" id="KW-1185">Reference proteome</keyword>
<dbReference type="Proteomes" id="UP000315017">
    <property type="component" value="Chromosome"/>
</dbReference>
<dbReference type="RefSeq" id="WP_145099525.1">
    <property type="nucleotide sequence ID" value="NZ_CP036274.1"/>
</dbReference>
<accession>A0A517YNJ3</accession>
<dbReference type="AlphaFoldDB" id="A0A517YNJ3"/>
<dbReference type="KEGG" id="aagg:ETAA8_69550"/>
<name>A0A517YNJ3_9BACT</name>
<sequence>MQFEALEKLDAEIEKVAARLETLKQLRDTLRNPDALEALTWLFNPAEAAFAADQDRIPGTITTPQKQKRRRRSGLLEQIKALILDGGNEWASVQEIAAKADLPQITVRDVIYKRASDQFEKKTGPGRSVAFRVKPAEQSA</sequence>